<evidence type="ECO:0000313" key="2">
    <source>
        <dbReference type="Proteomes" id="UP000298663"/>
    </source>
</evidence>
<proteinExistence type="predicted"/>
<gene>
    <name evidence="1" type="ORF">L596_023740</name>
</gene>
<dbReference type="Proteomes" id="UP000298663">
    <property type="component" value="Unassembled WGS sequence"/>
</dbReference>
<dbReference type="OrthoDB" id="10492887at2759"/>
<accession>A0A4U5MEJ6</accession>
<reference evidence="1 2" key="2">
    <citation type="journal article" date="2019" name="G3 (Bethesda)">
        <title>Hybrid Assembly of the Genome of the Entomopathogenic Nematode Steinernema carpocapsae Identifies the X-Chromosome.</title>
        <authorList>
            <person name="Serra L."/>
            <person name="Macchietto M."/>
            <person name="Macias-Munoz A."/>
            <person name="McGill C.J."/>
            <person name="Rodriguez I.M."/>
            <person name="Rodriguez B."/>
            <person name="Murad R."/>
            <person name="Mortazavi A."/>
        </authorList>
    </citation>
    <scope>NUCLEOTIDE SEQUENCE [LARGE SCALE GENOMIC DNA]</scope>
    <source>
        <strain evidence="1 2">ALL</strain>
    </source>
</reference>
<organism evidence="1 2">
    <name type="scientific">Steinernema carpocapsae</name>
    <name type="common">Entomopathogenic nematode</name>
    <dbReference type="NCBI Taxonomy" id="34508"/>
    <lineage>
        <taxon>Eukaryota</taxon>
        <taxon>Metazoa</taxon>
        <taxon>Ecdysozoa</taxon>
        <taxon>Nematoda</taxon>
        <taxon>Chromadorea</taxon>
        <taxon>Rhabditida</taxon>
        <taxon>Tylenchina</taxon>
        <taxon>Panagrolaimomorpha</taxon>
        <taxon>Strongyloidoidea</taxon>
        <taxon>Steinernematidae</taxon>
        <taxon>Steinernema</taxon>
    </lineage>
</organism>
<sequence length="278" mass="31814">MEALFRRLNNLDLDGQTQRDRFDLRSNVVFHVSPKNPKIGCHRFWWRGEELLTEAETPSKNIDIISVLGVEDGCDYIVQEEINYEQVRNALASTTDLANLTLSNLQAGYTQVDSLISTFEELAPKILNLNSVRDVDNTILQHLWNILGKGQTKHIFISDCEFGSELKELILGWIGLTPDWSDLKIEKLRSEEDCKLMLEMAEEVLKNWRELMEIEGNCQMIEIVSPEIYKISEPGSFFEDHVIVREASTQISVLQDETRSPCFLRNAIITCAEGYGND</sequence>
<keyword evidence="2" id="KW-1185">Reference proteome</keyword>
<dbReference type="AlphaFoldDB" id="A0A4U5MEJ6"/>
<name>A0A4U5MEJ6_STECR</name>
<protein>
    <submittedName>
        <fullName evidence="1">Uncharacterized protein</fullName>
    </submittedName>
</protein>
<reference evidence="1 2" key="1">
    <citation type="journal article" date="2015" name="Genome Biol.">
        <title>Comparative genomics of Steinernema reveals deeply conserved gene regulatory networks.</title>
        <authorList>
            <person name="Dillman A.R."/>
            <person name="Macchietto M."/>
            <person name="Porter C.F."/>
            <person name="Rogers A."/>
            <person name="Williams B."/>
            <person name="Antoshechkin I."/>
            <person name="Lee M.M."/>
            <person name="Goodwin Z."/>
            <person name="Lu X."/>
            <person name="Lewis E.E."/>
            <person name="Goodrich-Blair H."/>
            <person name="Stock S.P."/>
            <person name="Adams B.J."/>
            <person name="Sternberg P.W."/>
            <person name="Mortazavi A."/>
        </authorList>
    </citation>
    <scope>NUCLEOTIDE SEQUENCE [LARGE SCALE GENOMIC DNA]</scope>
    <source>
        <strain evidence="1 2">ALL</strain>
    </source>
</reference>
<comment type="caution">
    <text evidence="1">The sequence shown here is derived from an EMBL/GenBank/DDBJ whole genome shotgun (WGS) entry which is preliminary data.</text>
</comment>
<dbReference type="EMBL" id="AZBU02000008">
    <property type="protein sequence ID" value="TKR67617.1"/>
    <property type="molecule type" value="Genomic_DNA"/>
</dbReference>
<evidence type="ECO:0000313" key="1">
    <source>
        <dbReference type="EMBL" id="TKR67617.1"/>
    </source>
</evidence>